<dbReference type="GO" id="GO:0005886">
    <property type="term" value="C:plasma membrane"/>
    <property type="evidence" value="ECO:0007669"/>
    <property type="project" value="TreeGrafter"/>
</dbReference>
<keyword evidence="1" id="KW-0472">Membrane</keyword>
<dbReference type="Pfam" id="PF04976">
    <property type="entry name" value="DmsC"/>
    <property type="match status" value="1"/>
</dbReference>
<reference evidence="2" key="1">
    <citation type="submission" date="2013-08" db="EMBL/GenBank/DDBJ databases">
        <authorList>
            <person name="Mendez C."/>
            <person name="Richter M."/>
            <person name="Ferrer M."/>
            <person name="Sanchez J."/>
        </authorList>
    </citation>
    <scope>NUCLEOTIDE SEQUENCE</scope>
</reference>
<dbReference type="InterPro" id="IPR007059">
    <property type="entry name" value="DmsC"/>
</dbReference>
<protein>
    <submittedName>
        <fullName evidence="2">DMSO reductase anchor subunit (DmsC)</fullName>
    </submittedName>
</protein>
<dbReference type="GO" id="GO:0009390">
    <property type="term" value="C:dimethyl sulfoxide reductase complex"/>
    <property type="evidence" value="ECO:0007669"/>
    <property type="project" value="TreeGrafter"/>
</dbReference>
<proteinExistence type="predicted"/>
<dbReference type="AlphaFoldDB" id="T0XSH8"/>
<keyword evidence="1" id="KW-1133">Transmembrane helix</keyword>
<reference evidence="2" key="2">
    <citation type="journal article" date="2014" name="ISME J.">
        <title>Microbial stratification in low pH oxic and suboxic macroscopic growths along an acid mine drainage.</title>
        <authorList>
            <person name="Mendez-Garcia C."/>
            <person name="Mesa V."/>
            <person name="Sprenger R.R."/>
            <person name="Richter M."/>
            <person name="Diez M.S."/>
            <person name="Solano J."/>
            <person name="Bargiela R."/>
            <person name="Golyshina O.V."/>
            <person name="Manteca A."/>
            <person name="Ramos J.L."/>
            <person name="Gallego J.R."/>
            <person name="Llorente I."/>
            <person name="Martins Dos Santos V.A."/>
            <person name="Jensen O.N."/>
            <person name="Pelaez A.I."/>
            <person name="Sanchez J."/>
            <person name="Ferrer M."/>
        </authorList>
    </citation>
    <scope>NUCLEOTIDE SEQUENCE</scope>
</reference>
<comment type="caution">
    <text evidence="2">The sequence shown here is derived from an EMBL/GenBank/DDBJ whole genome shotgun (WGS) entry which is preliminary data.</text>
</comment>
<sequence length="189" mass="21033">MKPAASVLLLTTSTGFGFGLLAWLGAYSALGLLPGHARILVVVGVATALLFASFGLGASMFHLERKERAWRAFSQWRSSWLSREGVAAVLTYPVAIAFAAVFWRDGQVIWTRLLGVAALVASLGTVYCTAMIYASLKPIRQWHNRHTAPDYLLYAVSPAPYCSRHSIPWISAHRERRQVWLPPRRRALR</sequence>
<gene>
    <name evidence="2" type="ORF">B1A_22148</name>
</gene>
<dbReference type="GO" id="GO:0019645">
    <property type="term" value="P:anaerobic electron transport chain"/>
    <property type="evidence" value="ECO:0007669"/>
    <property type="project" value="InterPro"/>
</dbReference>
<name>T0XSH8_9ZZZZ</name>
<dbReference type="EMBL" id="AUZX01016385">
    <property type="protein sequence ID" value="EQD25811.1"/>
    <property type="molecule type" value="Genomic_DNA"/>
</dbReference>
<accession>T0XSH8</accession>
<evidence type="ECO:0000313" key="2">
    <source>
        <dbReference type="EMBL" id="EQD25811.1"/>
    </source>
</evidence>
<feature type="transmembrane region" description="Helical" evidence="1">
    <location>
        <begin position="84"/>
        <end position="103"/>
    </location>
</feature>
<keyword evidence="1" id="KW-0812">Transmembrane</keyword>
<organism evidence="2">
    <name type="scientific">mine drainage metagenome</name>
    <dbReference type="NCBI Taxonomy" id="410659"/>
    <lineage>
        <taxon>unclassified sequences</taxon>
        <taxon>metagenomes</taxon>
        <taxon>ecological metagenomes</taxon>
    </lineage>
</organism>
<feature type="transmembrane region" description="Helical" evidence="1">
    <location>
        <begin position="7"/>
        <end position="27"/>
    </location>
</feature>
<dbReference type="GO" id="GO:0009389">
    <property type="term" value="F:dimethyl sulfoxide reductase activity"/>
    <property type="evidence" value="ECO:0007669"/>
    <property type="project" value="TreeGrafter"/>
</dbReference>
<feature type="transmembrane region" description="Helical" evidence="1">
    <location>
        <begin position="39"/>
        <end position="63"/>
    </location>
</feature>
<feature type="transmembrane region" description="Helical" evidence="1">
    <location>
        <begin position="109"/>
        <end position="136"/>
    </location>
</feature>
<evidence type="ECO:0000256" key="1">
    <source>
        <dbReference type="SAM" id="Phobius"/>
    </source>
</evidence>
<dbReference type="PANTHER" id="PTHR38095">
    <property type="entry name" value="ANAEROBIC DIMETHYL SULFOXIDE REDUCTASE CHAIN YNFH"/>
    <property type="match status" value="1"/>
</dbReference>
<dbReference type="PANTHER" id="PTHR38095:SF1">
    <property type="entry name" value="ANAEROBIC DIMETHYL SULFOXIDE REDUCTASE CHAIN YNFH"/>
    <property type="match status" value="1"/>
</dbReference>